<dbReference type="Proteomes" id="UP000269974">
    <property type="component" value="Unassembled WGS sequence"/>
</dbReference>
<dbReference type="SUPFAM" id="SSF54106">
    <property type="entry name" value="LysM domain"/>
    <property type="match status" value="1"/>
</dbReference>
<dbReference type="InterPro" id="IPR018392">
    <property type="entry name" value="LysM"/>
</dbReference>
<dbReference type="InterPro" id="IPR036779">
    <property type="entry name" value="LysM_dom_sf"/>
</dbReference>
<protein>
    <submittedName>
        <fullName evidence="4">LysM domain/BON superfamily protein</fullName>
    </submittedName>
</protein>
<feature type="transmembrane region" description="Helical" evidence="2">
    <location>
        <begin position="38"/>
        <end position="62"/>
    </location>
</feature>
<feature type="domain" description="LysM" evidence="3">
    <location>
        <begin position="219"/>
        <end position="273"/>
    </location>
</feature>
<dbReference type="PROSITE" id="PS51782">
    <property type="entry name" value="LYSM"/>
    <property type="match status" value="1"/>
</dbReference>
<dbReference type="Gene3D" id="3.10.350.10">
    <property type="entry name" value="LysM domain"/>
    <property type="match status" value="1"/>
</dbReference>
<organism evidence="4 5">
    <name type="scientific">Actinobaculum suis</name>
    <dbReference type="NCBI Taxonomy" id="1657"/>
    <lineage>
        <taxon>Bacteria</taxon>
        <taxon>Bacillati</taxon>
        <taxon>Actinomycetota</taxon>
        <taxon>Actinomycetes</taxon>
        <taxon>Actinomycetales</taxon>
        <taxon>Actinomycetaceae</taxon>
        <taxon>Actinobaculum</taxon>
    </lineage>
</organism>
<dbReference type="RefSeq" id="WP_185934280.1">
    <property type="nucleotide sequence ID" value="NZ_UYIO01000001.1"/>
</dbReference>
<dbReference type="Pfam" id="PF01476">
    <property type="entry name" value="LysM"/>
    <property type="match status" value="1"/>
</dbReference>
<evidence type="ECO:0000259" key="3">
    <source>
        <dbReference type="PROSITE" id="PS51782"/>
    </source>
</evidence>
<dbReference type="EMBL" id="UYIO01000001">
    <property type="protein sequence ID" value="VDG77098.1"/>
    <property type="molecule type" value="Genomic_DNA"/>
</dbReference>
<feature type="transmembrane region" description="Helical" evidence="2">
    <location>
        <begin position="87"/>
        <end position="107"/>
    </location>
</feature>
<evidence type="ECO:0000256" key="2">
    <source>
        <dbReference type="SAM" id="Phobius"/>
    </source>
</evidence>
<feature type="compositionally biased region" description="Polar residues" evidence="1">
    <location>
        <begin position="159"/>
        <end position="186"/>
    </location>
</feature>
<dbReference type="AlphaFoldDB" id="A0A7Z8YAK7"/>
<dbReference type="CDD" id="cd00118">
    <property type="entry name" value="LysM"/>
    <property type="match status" value="1"/>
</dbReference>
<sequence length="277" mass="28906">MKTKAICGGSLTAALGFMFVLVTEWPGLSGPAGSLYTSWLLCGLSFAGMLLSLWICLSYLALARAARGHRGFLVVLARRCGTRKVRLALAAGTMLTLSASPALAVAAPGTPSHTAAVATVHTTAHTTTHTTMHAETVRTDLDLGWGGSFKTGAPASPGSARTSPESARARIQQTRLDFASSATRPNNPGPITKASDPGPRSRAEVNDPTTPNRETPAERTHIVQAGNTLWQIATYFLPADASDGQIMQLVNAIAQANQLTNPSLIMPGQELVIPAAG</sequence>
<dbReference type="SMART" id="SM00257">
    <property type="entry name" value="LysM"/>
    <property type="match status" value="1"/>
</dbReference>
<name>A0A7Z8YAK7_9ACTO</name>
<keyword evidence="2" id="KW-1133">Transmembrane helix</keyword>
<evidence type="ECO:0000256" key="1">
    <source>
        <dbReference type="SAM" id="MobiDB-lite"/>
    </source>
</evidence>
<accession>A0A7Z8YAK7</accession>
<evidence type="ECO:0000313" key="5">
    <source>
        <dbReference type="Proteomes" id="UP000269974"/>
    </source>
</evidence>
<proteinExistence type="predicted"/>
<comment type="caution">
    <text evidence="4">The sequence shown here is derived from an EMBL/GenBank/DDBJ whole genome shotgun (WGS) entry which is preliminary data.</text>
</comment>
<feature type="region of interest" description="Disordered" evidence="1">
    <location>
        <begin position="148"/>
        <end position="219"/>
    </location>
</feature>
<gene>
    <name evidence="4" type="ORF">NCTC10327_01722</name>
</gene>
<evidence type="ECO:0000313" key="4">
    <source>
        <dbReference type="EMBL" id="VDG77098.1"/>
    </source>
</evidence>
<reference evidence="4 5" key="1">
    <citation type="submission" date="2018-11" db="EMBL/GenBank/DDBJ databases">
        <authorList>
            <consortium name="Pathogen Informatics"/>
        </authorList>
    </citation>
    <scope>NUCLEOTIDE SEQUENCE [LARGE SCALE GENOMIC DNA]</scope>
    <source>
        <strain evidence="4 5">NCTC10327</strain>
    </source>
</reference>
<keyword evidence="2" id="KW-0472">Membrane</keyword>
<keyword evidence="2" id="KW-0812">Transmembrane</keyword>